<protein>
    <submittedName>
        <fullName evidence="1">Uncharacterized protein</fullName>
    </submittedName>
</protein>
<reference evidence="1 2" key="1">
    <citation type="submission" date="2022-02" db="EMBL/GenBank/DDBJ databases">
        <title>Shinella B3.7 sp. nov., isolated from Sediment (Zhairuo Island).</title>
        <authorList>
            <person name="Chen G."/>
        </authorList>
    </citation>
    <scope>NUCLEOTIDE SEQUENCE [LARGE SCALE GENOMIC DNA]</scope>
    <source>
        <strain evidence="1 2">B3.7</strain>
    </source>
</reference>
<dbReference type="Proteomes" id="UP001201844">
    <property type="component" value="Unassembled WGS sequence"/>
</dbReference>
<dbReference type="RefSeq" id="WP_241599124.1">
    <property type="nucleotide sequence ID" value="NZ_JAKVIN010000002.1"/>
</dbReference>
<organism evidence="1 2">
    <name type="scientific">Shinella sedimenti</name>
    <dbReference type="NCBI Taxonomy" id="2919913"/>
    <lineage>
        <taxon>Bacteria</taxon>
        <taxon>Pseudomonadati</taxon>
        <taxon>Pseudomonadota</taxon>
        <taxon>Alphaproteobacteria</taxon>
        <taxon>Hyphomicrobiales</taxon>
        <taxon>Rhizobiaceae</taxon>
        <taxon>Shinella</taxon>
    </lineage>
</organism>
<keyword evidence="2" id="KW-1185">Reference proteome</keyword>
<evidence type="ECO:0000313" key="2">
    <source>
        <dbReference type="Proteomes" id="UP001201844"/>
    </source>
</evidence>
<name>A0ABT0CJW5_9HYPH</name>
<sequence length="163" mass="18147">MDRRADLFFVASATRAFLKPAWVRWQHARGEPIAEVLSSNTCGRSSLFLRNVLRAEGFAAEWANGTPRLSEDGPDTGPFGFFTGHRWESHAWVVSGDLILDITADQFGAQPVIVTSVSDERYRTGSGDTAPPSAIEARRLAVETLWPDWLSHRAKLQLGRHED</sequence>
<proteinExistence type="predicted"/>
<accession>A0ABT0CJW5</accession>
<comment type="caution">
    <text evidence="1">The sequence shown here is derived from an EMBL/GenBank/DDBJ whole genome shotgun (WGS) entry which is preliminary data.</text>
</comment>
<evidence type="ECO:0000313" key="1">
    <source>
        <dbReference type="EMBL" id="MCJ8148901.1"/>
    </source>
</evidence>
<gene>
    <name evidence="1" type="ORF">MKI86_07100</name>
</gene>
<dbReference type="EMBL" id="JAKVIN010000002">
    <property type="protein sequence ID" value="MCJ8148901.1"/>
    <property type="molecule type" value="Genomic_DNA"/>
</dbReference>